<feature type="transmembrane region" description="Helical" evidence="4">
    <location>
        <begin position="45"/>
        <end position="65"/>
    </location>
</feature>
<dbReference type="EMBL" id="MHWW01000009">
    <property type="protein sequence ID" value="OHB15420.1"/>
    <property type="molecule type" value="Genomic_DNA"/>
</dbReference>
<accession>A0A1G2V1B7</accession>
<dbReference type="InterPro" id="IPR030678">
    <property type="entry name" value="Peptide/Ni-bd"/>
</dbReference>
<dbReference type="Gene3D" id="3.40.190.10">
    <property type="entry name" value="Periplasmic binding protein-like II"/>
    <property type="match status" value="1"/>
</dbReference>
<dbReference type="PANTHER" id="PTHR30290:SF9">
    <property type="entry name" value="OLIGOPEPTIDE-BINDING PROTEIN APPA"/>
    <property type="match status" value="1"/>
</dbReference>
<evidence type="ECO:0000259" key="5">
    <source>
        <dbReference type="Pfam" id="PF00496"/>
    </source>
</evidence>
<protein>
    <recommendedName>
        <fullName evidence="5">Solute-binding protein family 5 domain-containing protein</fullName>
    </recommendedName>
</protein>
<dbReference type="InterPro" id="IPR039424">
    <property type="entry name" value="SBP_5"/>
</dbReference>
<evidence type="ECO:0000256" key="1">
    <source>
        <dbReference type="ARBA" id="ARBA00005695"/>
    </source>
</evidence>
<dbReference type="Gene3D" id="3.10.105.10">
    <property type="entry name" value="Dipeptide-binding Protein, Domain 3"/>
    <property type="match status" value="1"/>
</dbReference>
<dbReference type="GO" id="GO:0042597">
    <property type="term" value="C:periplasmic space"/>
    <property type="evidence" value="ECO:0007669"/>
    <property type="project" value="UniProtKB-ARBA"/>
</dbReference>
<dbReference type="Proteomes" id="UP000177697">
    <property type="component" value="Unassembled WGS sequence"/>
</dbReference>
<keyword evidence="4" id="KW-1133">Transmembrane helix</keyword>
<dbReference type="GO" id="GO:0015833">
    <property type="term" value="P:peptide transport"/>
    <property type="evidence" value="ECO:0007669"/>
    <property type="project" value="TreeGrafter"/>
</dbReference>
<keyword evidence="2" id="KW-0813">Transport</keyword>
<reference evidence="6 7" key="1">
    <citation type="journal article" date="2016" name="Nat. Commun.">
        <title>Thousands of microbial genomes shed light on interconnected biogeochemical processes in an aquifer system.</title>
        <authorList>
            <person name="Anantharaman K."/>
            <person name="Brown C.T."/>
            <person name="Hug L.A."/>
            <person name="Sharon I."/>
            <person name="Castelle C.J."/>
            <person name="Probst A.J."/>
            <person name="Thomas B.C."/>
            <person name="Singh A."/>
            <person name="Wilkins M.J."/>
            <person name="Karaoz U."/>
            <person name="Brodie E.L."/>
            <person name="Williams K.H."/>
            <person name="Hubbard S.S."/>
            <person name="Banfield J.F."/>
        </authorList>
    </citation>
    <scope>NUCLEOTIDE SEQUENCE [LARGE SCALE GENOMIC DNA]</scope>
</reference>
<comment type="caution">
    <text evidence="6">The sequence shown here is derived from an EMBL/GenBank/DDBJ whole genome shotgun (WGS) entry which is preliminary data.</text>
</comment>
<proteinExistence type="inferred from homology"/>
<dbReference type="GO" id="GO:1904680">
    <property type="term" value="F:peptide transmembrane transporter activity"/>
    <property type="evidence" value="ECO:0007669"/>
    <property type="project" value="TreeGrafter"/>
</dbReference>
<evidence type="ECO:0000256" key="2">
    <source>
        <dbReference type="ARBA" id="ARBA00022448"/>
    </source>
</evidence>
<name>A0A1G2V1B7_9BACT</name>
<dbReference type="Gene3D" id="3.90.76.10">
    <property type="entry name" value="Dipeptide-binding Protein, Domain 1"/>
    <property type="match status" value="1"/>
</dbReference>
<dbReference type="PIRSF" id="PIRSF002741">
    <property type="entry name" value="MppA"/>
    <property type="match status" value="1"/>
</dbReference>
<evidence type="ECO:0000313" key="6">
    <source>
        <dbReference type="EMBL" id="OHB15420.1"/>
    </source>
</evidence>
<keyword evidence="4" id="KW-0472">Membrane</keyword>
<evidence type="ECO:0000313" key="7">
    <source>
        <dbReference type="Proteomes" id="UP000177697"/>
    </source>
</evidence>
<gene>
    <name evidence="6" type="ORF">A2431_04045</name>
</gene>
<dbReference type="SUPFAM" id="SSF53850">
    <property type="entry name" value="Periplasmic binding protein-like II"/>
    <property type="match status" value="1"/>
</dbReference>
<keyword evidence="4" id="KW-0812">Transmembrane</keyword>
<dbReference type="InterPro" id="IPR000914">
    <property type="entry name" value="SBP_5_dom"/>
</dbReference>
<organism evidence="6 7">
    <name type="scientific">Candidatus Zambryskibacteria bacterium RIFOXYC1_FULL_39_10</name>
    <dbReference type="NCBI Taxonomy" id="1802779"/>
    <lineage>
        <taxon>Bacteria</taxon>
        <taxon>Candidatus Zambryskiibacteriota</taxon>
    </lineage>
</organism>
<keyword evidence="3" id="KW-0732">Signal</keyword>
<dbReference type="PANTHER" id="PTHR30290">
    <property type="entry name" value="PERIPLASMIC BINDING COMPONENT OF ABC TRANSPORTER"/>
    <property type="match status" value="1"/>
</dbReference>
<evidence type="ECO:0000256" key="4">
    <source>
        <dbReference type="SAM" id="Phobius"/>
    </source>
</evidence>
<dbReference type="AlphaFoldDB" id="A0A1G2V1B7"/>
<dbReference type="GO" id="GO:0043190">
    <property type="term" value="C:ATP-binding cassette (ABC) transporter complex"/>
    <property type="evidence" value="ECO:0007669"/>
    <property type="project" value="InterPro"/>
</dbReference>
<sequence>MKFPTSNGKNKIVSFFSALFVDLRHFNLLTKIEKVVAKMSISEKIFFYIVSFVVVISSLILLFRLNNTFLVEVPSYGGNFTEGLIGSPRFINPILAISDTDKDLSSIIYSGLLKNGENGDYELDLAEHFEVSDGTVYNFTIKDNAYFHDGRRVTADDIIFTINKILDPVIKSPKKSTWEGVLVEKINDKEIRFTLSKPYTPFLNALTIGILPKHIWENASSEEFPFSQFNIDPIGSGPYKIEKITRNSGCIPTTITLGAWNKYALGRPNIKSINFKFFQNETALLKAFNNKEVQSMAGLSQVAAQQIIADKKLVKETTLPRVFGVFFNQNVAPVFLNKEVREALSIATPKNRIVDEALSGFGRVINGPTPDSTETDLAKANGNIEEAKTILLDAGWKQNENGILEKKTKTETIVLRFSITTSDTPELKKTAEILKESWGQIGADVEIKVFEAGDLSQNVIKSRKYDALLFGEVVGSHSDLYPFWHSSERNDPGLNISLYTNITVDKMLEEIQKETDLEQKKAKTATILSEIKDDVPAIFLFSPYSLYASAPNVKNILTKDVAFQNERFLFISKWYIETDKVWKIFSN</sequence>
<feature type="domain" description="Solute-binding protein family 5" evidence="5">
    <location>
        <begin position="122"/>
        <end position="486"/>
    </location>
</feature>
<dbReference type="Pfam" id="PF00496">
    <property type="entry name" value="SBP_bac_5"/>
    <property type="match status" value="1"/>
</dbReference>
<comment type="similarity">
    <text evidence="1">Belongs to the bacterial solute-binding protein 5 family.</text>
</comment>
<evidence type="ECO:0000256" key="3">
    <source>
        <dbReference type="ARBA" id="ARBA00022729"/>
    </source>
</evidence>